<reference evidence="1 2" key="1">
    <citation type="submission" date="2016-11" db="EMBL/GenBank/DDBJ databases">
        <title>Study of marine rhodopsin-containing bacteria.</title>
        <authorList>
            <person name="Yoshizawa S."/>
            <person name="Kumagai Y."/>
            <person name="Kogure K."/>
        </authorList>
    </citation>
    <scope>NUCLEOTIDE SEQUENCE [LARGE SCALE GENOMIC DNA]</scope>
    <source>
        <strain evidence="1 2">SG-29</strain>
    </source>
</reference>
<evidence type="ECO:0000313" key="2">
    <source>
        <dbReference type="Proteomes" id="UP000216446"/>
    </source>
</evidence>
<dbReference type="InParanoid" id="A0A259U2X1"/>
<gene>
    <name evidence="1" type="ORF">BSZ36_15020</name>
</gene>
<dbReference type="Proteomes" id="UP000216446">
    <property type="component" value="Unassembled WGS sequence"/>
</dbReference>
<keyword evidence="2" id="KW-1185">Reference proteome</keyword>
<evidence type="ECO:0008006" key="3">
    <source>
        <dbReference type="Google" id="ProtNLM"/>
    </source>
</evidence>
<sequence length="132" mass="14216">MRIVLPILIGTLLLVLWWFNPNEDQFAVFLTDELRAVAGNAGEQAGEAAGGAVGFLTGRLGRAVGDAAGRAAGREASGLFERENYGIASTYELDLNGRREGGEWVFLGIAGQFVPIKQPEDLQTLVRDQIAR</sequence>
<protein>
    <recommendedName>
        <fullName evidence="3">DUF4359 domain-containing protein</fullName>
    </recommendedName>
</protein>
<comment type="caution">
    <text evidence="1">The sequence shown here is derived from an EMBL/GenBank/DDBJ whole genome shotgun (WGS) entry which is preliminary data.</text>
</comment>
<dbReference type="RefSeq" id="WP_094550361.1">
    <property type="nucleotide sequence ID" value="NZ_MQWB01000001.1"/>
</dbReference>
<organism evidence="1 2">
    <name type="scientific">Rubricoccus marinus</name>
    <dbReference type="NCBI Taxonomy" id="716817"/>
    <lineage>
        <taxon>Bacteria</taxon>
        <taxon>Pseudomonadati</taxon>
        <taxon>Rhodothermota</taxon>
        <taxon>Rhodothermia</taxon>
        <taxon>Rhodothermales</taxon>
        <taxon>Rubricoccaceae</taxon>
        <taxon>Rubricoccus</taxon>
    </lineage>
</organism>
<dbReference type="OrthoDB" id="1496080at2"/>
<dbReference type="EMBL" id="MQWB01000001">
    <property type="protein sequence ID" value="OZC04178.1"/>
    <property type="molecule type" value="Genomic_DNA"/>
</dbReference>
<accession>A0A259U2X1</accession>
<evidence type="ECO:0000313" key="1">
    <source>
        <dbReference type="EMBL" id="OZC04178.1"/>
    </source>
</evidence>
<name>A0A259U2X1_9BACT</name>
<dbReference type="AlphaFoldDB" id="A0A259U2X1"/>
<proteinExistence type="predicted"/>